<gene>
    <name evidence="3" type="ORF">OFN31_33205</name>
</gene>
<comment type="caution">
    <text evidence="3">The sequence shown here is derived from an EMBL/GenBank/DDBJ whole genome shotgun (WGS) entry which is preliminary data.</text>
</comment>
<feature type="domain" description="Fimbrial-type adhesion" evidence="2">
    <location>
        <begin position="2"/>
        <end position="79"/>
    </location>
</feature>
<organism evidence="3 4">
    <name type="scientific">Escherichia coli</name>
    <dbReference type="NCBI Taxonomy" id="562"/>
    <lineage>
        <taxon>Bacteria</taxon>
        <taxon>Pseudomonadati</taxon>
        <taxon>Pseudomonadota</taxon>
        <taxon>Gammaproteobacteria</taxon>
        <taxon>Enterobacterales</taxon>
        <taxon>Enterobacteriaceae</taxon>
        <taxon>Escherichia</taxon>
    </lineage>
</organism>
<reference evidence="3" key="1">
    <citation type="submission" date="2023-06" db="EMBL/GenBank/DDBJ databases">
        <title>Deciphering the underlying mechanisms mediating the transmission of blaNDM gene from human to animals in China.</title>
        <authorList>
            <person name="Chen K."/>
            <person name="Chen S."/>
        </authorList>
    </citation>
    <scope>NUCLEOTIDE SEQUENCE</scope>
    <source>
        <strain evidence="3">1199</strain>
    </source>
</reference>
<protein>
    <submittedName>
        <fullName evidence="3">Fimbrial protein</fullName>
    </submittedName>
</protein>
<evidence type="ECO:0000313" key="4">
    <source>
        <dbReference type="Proteomes" id="UP001208624"/>
    </source>
</evidence>
<evidence type="ECO:0000256" key="1">
    <source>
        <dbReference type="SAM" id="MobiDB-lite"/>
    </source>
</evidence>
<feature type="non-terminal residue" evidence="3">
    <location>
        <position position="1"/>
    </location>
</feature>
<dbReference type="Proteomes" id="UP001208624">
    <property type="component" value="Unassembled WGS sequence"/>
</dbReference>
<dbReference type="Pfam" id="PF00419">
    <property type="entry name" value="Fimbrial"/>
    <property type="match status" value="1"/>
</dbReference>
<proteinExistence type="predicted"/>
<dbReference type="Gene3D" id="2.60.40.1090">
    <property type="entry name" value="Fimbrial-type adhesion domain"/>
    <property type="match status" value="1"/>
</dbReference>
<dbReference type="GO" id="GO:0009289">
    <property type="term" value="C:pilus"/>
    <property type="evidence" value="ECO:0007669"/>
    <property type="project" value="InterPro"/>
</dbReference>
<dbReference type="GO" id="GO:0007155">
    <property type="term" value="P:cell adhesion"/>
    <property type="evidence" value="ECO:0007669"/>
    <property type="project" value="InterPro"/>
</dbReference>
<feature type="non-terminal residue" evidence="3">
    <location>
        <position position="80"/>
    </location>
</feature>
<name>A0AAP3ENS1_ECOLX</name>
<dbReference type="AlphaFoldDB" id="A0AAP3ENS1"/>
<dbReference type="EMBL" id="JAOVKC010001631">
    <property type="protein sequence ID" value="MCV5626487.1"/>
    <property type="molecule type" value="Genomic_DNA"/>
</dbReference>
<feature type="region of interest" description="Disordered" evidence="1">
    <location>
        <begin position="1"/>
        <end position="24"/>
    </location>
</feature>
<dbReference type="InterPro" id="IPR036937">
    <property type="entry name" value="Adhesion_dom_fimbrial_sf"/>
</dbReference>
<evidence type="ECO:0000259" key="2">
    <source>
        <dbReference type="Pfam" id="PF00419"/>
    </source>
</evidence>
<dbReference type="InterPro" id="IPR000259">
    <property type="entry name" value="Adhesion_dom_fimbrial"/>
</dbReference>
<sequence length="80" mass="8491">DVPFGEFPSSAFKNRQGQMPEGATEQEINLGFDCNNISDGIKVSLRLEGATNADDPRAVDMGNPDIGVLVKDSSGKILVP</sequence>
<evidence type="ECO:0000313" key="3">
    <source>
        <dbReference type="EMBL" id="MCV5626487.1"/>
    </source>
</evidence>
<accession>A0AAP3ENS1</accession>